<organism evidence="2 3">
    <name type="scientific">Pyxidicoccus fallax</name>
    <dbReference type="NCBI Taxonomy" id="394095"/>
    <lineage>
        <taxon>Bacteria</taxon>
        <taxon>Pseudomonadati</taxon>
        <taxon>Myxococcota</taxon>
        <taxon>Myxococcia</taxon>
        <taxon>Myxococcales</taxon>
        <taxon>Cystobacterineae</taxon>
        <taxon>Myxococcaceae</taxon>
        <taxon>Pyxidicoccus</taxon>
    </lineage>
</organism>
<reference evidence="2 3" key="1">
    <citation type="submission" date="2020-04" db="EMBL/GenBank/DDBJ databases">
        <title>Draft genome of Pyxidicoccus fallax type strain.</title>
        <authorList>
            <person name="Whitworth D.E."/>
        </authorList>
    </citation>
    <scope>NUCLEOTIDE SEQUENCE [LARGE SCALE GENOMIC DNA]</scope>
    <source>
        <strain evidence="2 3">DSM 14698</strain>
    </source>
</reference>
<gene>
    <name evidence="2" type="ORF">HG543_27820</name>
</gene>
<dbReference type="NCBIfam" id="NF041244">
    <property type="entry name" value="IglI_fam"/>
    <property type="match status" value="2"/>
</dbReference>
<protein>
    <submittedName>
        <fullName evidence="2">Uncharacterized protein</fullName>
    </submittedName>
</protein>
<dbReference type="AlphaFoldDB" id="A0A848LLQ1"/>
<comment type="caution">
    <text evidence="2">The sequence shown here is derived from an EMBL/GenBank/DDBJ whole genome shotgun (WGS) entry which is preliminary data.</text>
</comment>
<feature type="compositionally biased region" description="Acidic residues" evidence="1">
    <location>
        <begin position="197"/>
        <end position="206"/>
    </location>
</feature>
<evidence type="ECO:0000313" key="2">
    <source>
        <dbReference type="EMBL" id="NMO18641.1"/>
    </source>
</evidence>
<keyword evidence="3" id="KW-1185">Reference proteome</keyword>
<dbReference type="Proteomes" id="UP000518300">
    <property type="component" value="Unassembled WGS sequence"/>
</dbReference>
<dbReference type="EMBL" id="JABBJJ010000145">
    <property type="protein sequence ID" value="NMO18641.1"/>
    <property type="molecule type" value="Genomic_DNA"/>
</dbReference>
<dbReference type="RefSeq" id="WP_169347904.1">
    <property type="nucleotide sequence ID" value="NZ_JABBJJ010000145.1"/>
</dbReference>
<name>A0A848LLQ1_9BACT</name>
<evidence type="ECO:0000256" key="1">
    <source>
        <dbReference type="SAM" id="MobiDB-lite"/>
    </source>
</evidence>
<evidence type="ECO:0000313" key="3">
    <source>
        <dbReference type="Proteomes" id="UP000518300"/>
    </source>
</evidence>
<feature type="region of interest" description="Disordered" evidence="1">
    <location>
        <begin position="188"/>
        <end position="268"/>
    </location>
</feature>
<sequence length="374" mass="41968">MAETLESLAALERALTAPSSPSALTPEQVETRVERVIAQMARGAYAEAARASEVLLREGACDVRLVSPYLFGAFLTHGPRILPSLFSAVHQICSQGWERLGPDDNKPTLADSGLLWLFKSLHKHLEFHGRAQDDVWRRWCESCSRPHVQEALQSIDELVEILEQRLPGGGGVARLLQVTGWLRENHEAFPETLASPEPEDDEQVPEVENREEAEPAEQEEESPEEPPEKPEDEESKEEESREEDERQDEEDARLVTPSTSRTRAALPPEMEHSPALEQLLHKLAAFNQLVERQDFSRASMVASDVLHAIDHFDPLVYLPSLFSRFLTDLSAHAERIEPLMEGSRSSLSERALERLYRTDLEAFLNSASGAEDPS</sequence>
<accession>A0A848LLQ1</accession>
<feature type="compositionally biased region" description="Acidic residues" evidence="1">
    <location>
        <begin position="214"/>
        <end position="251"/>
    </location>
</feature>
<proteinExistence type="predicted"/>